<dbReference type="AlphaFoldDB" id="A0A2N9FH48"/>
<dbReference type="EMBL" id="OIVN01000845">
    <property type="protein sequence ID" value="SPC86340.1"/>
    <property type="molecule type" value="Genomic_DNA"/>
</dbReference>
<accession>A0A2N9FH48</accession>
<name>A0A2N9FH48_FAGSY</name>
<proteinExistence type="predicted"/>
<sequence length="147" mass="15916">MEGVHGGLKDRSRKDLKLRCFVISTRHLADYRGVDVVGEEEVTPAEKGFSDDNDSGGVFTNNEVLRLGELDEHLGSELEDLQLVEHGGSVVGGDNVTKSGGNLLVDATRTQAGAHSILHLHTANMLAYLMSFLCLLSTYDSVFKVEA</sequence>
<reference evidence="1" key="1">
    <citation type="submission" date="2018-02" db="EMBL/GenBank/DDBJ databases">
        <authorList>
            <person name="Cohen D.B."/>
            <person name="Kent A.D."/>
        </authorList>
    </citation>
    <scope>NUCLEOTIDE SEQUENCE</scope>
</reference>
<evidence type="ECO:0000313" key="1">
    <source>
        <dbReference type="EMBL" id="SPC86340.1"/>
    </source>
</evidence>
<organism evidence="1">
    <name type="scientific">Fagus sylvatica</name>
    <name type="common">Beechnut</name>
    <dbReference type="NCBI Taxonomy" id="28930"/>
    <lineage>
        <taxon>Eukaryota</taxon>
        <taxon>Viridiplantae</taxon>
        <taxon>Streptophyta</taxon>
        <taxon>Embryophyta</taxon>
        <taxon>Tracheophyta</taxon>
        <taxon>Spermatophyta</taxon>
        <taxon>Magnoliopsida</taxon>
        <taxon>eudicotyledons</taxon>
        <taxon>Gunneridae</taxon>
        <taxon>Pentapetalae</taxon>
        <taxon>rosids</taxon>
        <taxon>fabids</taxon>
        <taxon>Fagales</taxon>
        <taxon>Fagaceae</taxon>
        <taxon>Fagus</taxon>
    </lineage>
</organism>
<protein>
    <submittedName>
        <fullName evidence="1">Uncharacterized protein</fullName>
    </submittedName>
</protein>
<gene>
    <name evidence="1" type="ORF">FSB_LOCUS14222</name>
</gene>